<sequence length="198" mass="22258">MNLKKFSDDEQAKVQIANILENKGNSENADKERMTALNKLCDVFSTITVEQLQDVADINYFNAMKKIVSGDNNEEINVALMILRKATLLIGDMVGEKYVKINNAYIKSELLAALISLYSHVSPNSKECLMFIIAGKGGITSSKQEIFKEIVPYFVNIIKKSAKRSLQEGALNDDELLELEEAIFVFRVLAKSDCMLFY</sequence>
<protein>
    <submittedName>
        <fullName evidence="1">Uncharacterized protein</fullName>
    </submittedName>
</protein>
<name>A0A5J4UVV2_9EUKA</name>
<comment type="caution">
    <text evidence="1">The sequence shown here is derived from an EMBL/GenBank/DDBJ whole genome shotgun (WGS) entry which is preliminary data.</text>
</comment>
<dbReference type="Proteomes" id="UP000324800">
    <property type="component" value="Unassembled WGS sequence"/>
</dbReference>
<accession>A0A5J4UVV2</accession>
<evidence type="ECO:0000313" key="1">
    <source>
        <dbReference type="EMBL" id="KAA6374826.1"/>
    </source>
</evidence>
<proteinExistence type="predicted"/>
<dbReference type="AlphaFoldDB" id="A0A5J4UVV2"/>
<evidence type="ECO:0000313" key="2">
    <source>
        <dbReference type="Proteomes" id="UP000324800"/>
    </source>
</evidence>
<reference evidence="1 2" key="1">
    <citation type="submission" date="2019-03" db="EMBL/GenBank/DDBJ databases">
        <title>Single cell metagenomics reveals metabolic interactions within the superorganism composed of flagellate Streblomastix strix and complex community of Bacteroidetes bacteria on its surface.</title>
        <authorList>
            <person name="Treitli S.C."/>
            <person name="Kolisko M."/>
            <person name="Husnik F."/>
            <person name="Keeling P."/>
            <person name="Hampl V."/>
        </authorList>
    </citation>
    <scope>NUCLEOTIDE SEQUENCE [LARGE SCALE GENOMIC DNA]</scope>
    <source>
        <strain evidence="1">ST1C</strain>
    </source>
</reference>
<gene>
    <name evidence="1" type="ORF">EZS28_029648</name>
</gene>
<organism evidence="1 2">
    <name type="scientific">Streblomastix strix</name>
    <dbReference type="NCBI Taxonomy" id="222440"/>
    <lineage>
        <taxon>Eukaryota</taxon>
        <taxon>Metamonada</taxon>
        <taxon>Preaxostyla</taxon>
        <taxon>Oxymonadida</taxon>
        <taxon>Streblomastigidae</taxon>
        <taxon>Streblomastix</taxon>
    </lineage>
</organism>
<dbReference type="EMBL" id="SNRW01011691">
    <property type="protein sequence ID" value="KAA6374826.1"/>
    <property type="molecule type" value="Genomic_DNA"/>
</dbReference>